<feature type="chain" id="PRO_5034164912" evidence="8">
    <location>
        <begin position="24"/>
        <end position="407"/>
    </location>
</feature>
<dbReference type="GeneID" id="111118259"/>
<dbReference type="SUPFAM" id="SSF47473">
    <property type="entry name" value="EF-hand"/>
    <property type="match status" value="1"/>
</dbReference>
<keyword evidence="2" id="KW-0479">Metal-binding</keyword>
<sequence>MRTSSRCSVVLHLAALFTFSVSSTELCVTDNSGVRCGDGNHVRLTRLPGYEVGYVQKIDTNDTQGSVTLTTLNTKPLVIEAKDFLSPEECDYFVKMAKEEGLKESETVLNQPQNHRFVLRDHDGDRKLTVREMKHTIQGSFDVFLEDEDILKLYKETGWDKNGDELITNDELKAFTPVMLQKAIQKIVKTSPEKHSRMSKQVWLFPDRSKDKIFADVQKRVAKVVGLPIELIKLSDFQVVSYDIRGHYNAHWDSARVESSVPCCTREKTKQCRICRYMTILFYLNDVEEGGETAFPVAQNQTLDYQTMMEKELIDLYRKCEESPLKVAPSKGKAVIWYNHFVDENTGWLGSLDEFTFHGGCPVKKGIKWIANFWVKTTDHKMKDLKKMQKFYKESTKNKPKISKEEL</sequence>
<dbReference type="PANTHER" id="PTHR10869">
    <property type="entry name" value="PROLYL 4-HYDROXYLASE ALPHA SUBUNIT"/>
    <property type="match status" value="1"/>
</dbReference>
<dbReference type="Proteomes" id="UP000694844">
    <property type="component" value="Chromosome 2"/>
</dbReference>
<dbReference type="GO" id="GO:0005783">
    <property type="term" value="C:endoplasmic reticulum"/>
    <property type="evidence" value="ECO:0007669"/>
    <property type="project" value="TreeGrafter"/>
</dbReference>
<evidence type="ECO:0000313" key="10">
    <source>
        <dbReference type="Proteomes" id="UP000694844"/>
    </source>
</evidence>
<dbReference type="InterPro" id="IPR044862">
    <property type="entry name" value="Pro_4_hyd_alph_FE2OG_OXY"/>
</dbReference>
<evidence type="ECO:0000256" key="8">
    <source>
        <dbReference type="SAM" id="SignalP"/>
    </source>
</evidence>
<dbReference type="GO" id="GO:0031418">
    <property type="term" value="F:L-ascorbic acid binding"/>
    <property type="evidence" value="ECO:0007669"/>
    <property type="project" value="UniProtKB-KW"/>
</dbReference>
<evidence type="ECO:0000313" key="11">
    <source>
        <dbReference type="RefSeq" id="XP_022313337.1"/>
    </source>
</evidence>
<keyword evidence="6" id="KW-0560">Oxidoreductase</keyword>
<keyword evidence="8" id="KW-0732">Signal</keyword>
<dbReference type="KEGG" id="cvn:111118259"/>
<dbReference type="AlphaFoldDB" id="A0A8B8CC42"/>
<organism evidence="10 11">
    <name type="scientific">Crassostrea virginica</name>
    <name type="common">Eastern oyster</name>
    <dbReference type="NCBI Taxonomy" id="6565"/>
    <lineage>
        <taxon>Eukaryota</taxon>
        <taxon>Metazoa</taxon>
        <taxon>Spiralia</taxon>
        <taxon>Lophotrochozoa</taxon>
        <taxon>Mollusca</taxon>
        <taxon>Bivalvia</taxon>
        <taxon>Autobranchia</taxon>
        <taxon>Pteriomorphia</taxon>
        <taxon>Ostreida</taxon>
        <taxon>Ostreoidea</taxon>
        <taxon>Ostreidae</taxon>
        <taxon>Crassostrea</taxon>
    </lineage>
</organism>
<keyword evidence="3" id="KW-0106">Calcium</keyword>
<evidence type="ECO:0000256" key="1">
    <source>
        <dbReference type="ARBA" id="ARBA00001961"/>
    </source>
</evidence>
<keyword evidence="4" id="KW-0847">Vitamin C</keyword>
<proteinExistence type="predicted"/>
<evidence type="ECO:0000256" key="2">
    <source>
        <dbReference type="ARBA" id="ARBA00022723"/>
    </source>
</evidence>
<dbReference type="PROSITE" id="PS00018">
    <property type="entry name" value="EF_HAND_1"/>
    <property type="match status" value="1"/>
</dbReference>
<dbReference type="InterPro" id="IPR045054">
    <property type="entry name" value="P4HA-like"/>
</dbReference>
<dbReference type="InterPro" id="IPR011992">
    <property type="entry name" value="EF-hand-dom_pair"/>
</dbReference>
<name>A0A8B8CC42_CRAVI</name>
<dbReference type="PANTHER" id="PTHR10869:SF246">
    <property type="entry name" value="TRANSMEMBRANE PROLYL 4-HYDROXYLASE"/>
    <property type="match status" value="1"/>
</dbReference>
<comment type="cofactor">
    <cofactor evidence="1">
        <name>L-ascorbate</name>
        <dbReference type="ChEBI" id="CHEBI:38290"/>
    </cofactor>
</comment>
<dbReference type="InterPro" id="IPR018247">
    <property type="entry name" value="EF_Hand_1_Ca_BS"/>
</dbReference>
<reference evidence="11" key="1">
    <citation type="submission" date="2025-08" db="UniProtKB">
        <authorList>
            <consortium name="RefSeq"/>
        </authorList>
    </citation>
    <scope>IDENTIFICATION</scope>
    <source>
        <tissue evidence="11">Whole sample</tissue>
    </source>
</reference>
<evidence type="ECO:0000259" key="9">
    <source>
        <dbReference type="PROSITE" id="PS51471"/>
    </source>
</evidence>
<dbReference type="PROSITE" id="PS51471">
    <property type="entry name" value="FE2OG_OXY"/>
    <property type="match status" value="1"/>
</dbReference>
<protein>
    <submittedName>
        <fullName evidence="11">Transmembrane prolyl 4-hydroxylase-like</fullName>
    </submittedName>
</protein>
<evidence type="ECO:0000256" key="4">
    <source>
        <dbReference type="ARBA" id="ARBA00022896"/>
    </source>
</evidence>
<gene>
    <name evidence="11" type="primary">LOC111118259</name>
</gene>
<dbReference type="Pfam" id="PF13640">
    <property type="entry name" value="2OG-FeII_Oxy_3"/>
    <property type="match status" value="1"/>
</dbReference>
<dbReference type="RefSeq" id="XP_022313337.1">
    <property type="nucleotide sequence ID" value="XM_022457629.1"/>
</dbReference>
<feature type="domain" description="Fe2OG dioxygenase" evidence="9">
    <location>
        <begin position="233"/>
        <end position="377"/>
    </location>
</feature>
<dbReference type="GO" id="GO:0005506">
    <property type="term" value="F:iron ion binding"/>
    <property type="evidence" value="ECO:0007669"/>
    <property type="project" value="InterPro"/>
</dbReference>
<accession>A0A8B8CC42</accession>
<dbReference type="InterPro" id="IPR006620">
    <property type="entry name" value="Pro_4_hyd_alph"/>
</dbReference>
<evidence type="ECO:0000256" key="7">
    <source>
        <dbReference type="ARBA" id="ARBA00023004"/>
    </source>
</evidence>
<keyword evidence="10" id="KW-1185">Reference proteome</keyword>
<dbReference type="InterPro" id="IPR005123">
    <property type="entry name" value="Oxoglu/Fe-dep_dioxygenase_dom"/>
</dbReference>
<keyword evidence="5" id="KW-0223">Dioxygenase</keyword>
<dbReference type="Gene3D" id="2.60.120.620">
    <property type="entry name" value="q2cbj1_9rhob like domain"/>
    <property type="match status" value="1"/>
</dbReference>
<dbReference type="GO" id="GO:0004656">
    <property type="term" value="F:procollagen-proline 4-dioxygenase activity"/>
    <property type="evidence" value="ECO:0007669"/>
    <property type="project" value="TreeGrafter"/>
</dbReference>
<evidence type="ECO:0000256" key="5">
    <source>
        <dbReference type="ARBA" id="ARBA00022964"/>
    </source>
</evidence>
<dbReference type="OrthoDB" id="420380at2759"/>
<keyword evidence="7" id="KW-0408">Iron</keyword>
<feature type="signal peptide" evidence="8">
    <location>
        <begin position="1"/>
        <end position="23"/>
    </location>
</feature>
<evidence type="ECO:0000256" key="3">
    <source>
        <dbReference type="ARBA" id="ARBA00022837"/>
    </source>
</evidence>
<dbReference type="SMART" id="SM00702">
    <property type="entry name" value="P4Hc"/>
    <property type="match status" value="1"/>
</dbReference>
<evidence type="ECO:0000256" key="6">
    <source>
        <dbReference type="ARBA" id="ARBA00023002"/>
    </source>
</evidence>